<accession>A0ABM6RDP2</accession>
<organism evidence="1 2">
    <name type="scientific">Phaeobacter inhibens</name>
    <dbReference type="NCBI Taxonomy" id="221822"/>
    <lineage>
        <taxon>Bacteria</taxon>
        <taxon>Pseudomonadati</taxon>
        <taxon>Pseudomonadota</taxon>
        <taxon>Alphaproteobacteria</taxon>
        <taxon>Rhodobacterales</taxon>
        <taxon>Roseobacteraceae</taxon>
        <taxon>Phaeobacter</taxon>
    </lineage>
</organism>
<reference evidence="1 2" key="1">
    <citation type="journal article" date="2017" name="Genome Biol. Evol.">
        <title>Trajectories and Drivers of Genome Evolution in Surface-Associated Marine Phaeobacter.</title>
        <authorList>
            <person name="Freese H.M."/>
            <person name="Sikorski J."/>
            <person name="Bunk B."/>
            <person name="Scheuner C."/>
            <person name="Meier-Kolthoff J.P."/>
            <person name="Sproer C."/>
            <person name="Gram L."/>
            <person name="Overmann J."/>
        </authorList>
    </citation>
    <scope>NUCLEOTIDE SEQUENCE [LARGE SCALE GENOMIC DNA]</scope>
    <source>
        <strain evidence="1 2">P66</strain>
    </source>
</reference>
<reference evidence="1 2" key="2">
    <citation type="journal article" date="2017" name="Int. J. Syst. Evol. Microbiol.">
        <title>Adaptation of Surface-Associated Bacteria to the Open Ocean: A Genomically Distinct Subpopulation of Phaeobacter gallaeciensis Colonizes Pacific Mesozooplankton.</title>
        <authorList>
            <person name="Freese H.M."/>
            <person name="Methner A."/>
            <person name="Overmann J."/>
        </authorList>
    </citation>
    <scope>NUCLEOTIDE SEQUENCE [LARGE SCALE GENOMIC DNA]</scope>
    <source>
        <strain evidence="1 2">P66</strain>
    </source>
</reference>
<protein>
    <submittedName>
        <fullName evidence="1">Uncharacterized protein</fullName>
    </submittedName>
</protein>
<dbReference type="Proteomes" id="UP000236536">
    <property type="component" value="Chromosome"/>
</dbReference>
<evidence type="ECO:0000313" key="1">
    <source>
        <dbReference type="EMBL" id="AUQ94508.1"/>
    </source>
</evidence>
<gene>
    <name evidence="1" type="ORF">PhaeoP66_01726</name>
</gene>
<sequence>MKRRSFLTGSITVPALGAAIATGAFIRDPHLGWLNQWLDLQAAWRKSGENTAEEKELWGRAAVIEKDMSSKGAKTLQGALAQIEWILAATEPEDFQPGHRQALSLAFETLSQAA</sequence>
<dbReference type="EMBL" id="CP010705">
    <property type="protein sequence ID" value="AUQ94508.1"/>
    <property type="molecule type" value="Genomic_DNA"/>
</dbReference>
<name>A0ABM6RDP2_9RHOB</name>
<evidence type="ECO:0000313" key="2">
    <source>
        <dbReference type="Proteomes" id="UP000236536"/>
    </source>
</evidence>
<dbReference type="RefSeq" id="WP_102874275.1">
    <property type="nucleotide sequence ID" value="NZ_CP010599.1"/>
</dbReference>
<keyword evidence="2" id="KW-1185">Reference proteome</keyword>
<proteinExistence type="predicted"/>